<dbReference type="InterPro" id="IPR020806">
    <property type="entry name" value="PKS_PP-bd"/>
</dbReference>
<evidence type="ECO:0000259" key="4">
    <source>
        <dbReference type="PROSITE" id="PS50075"/>
    </source>
</evidence>
<evidence type="ECO:0000313" key="6">
    <source>
        <dbReference type="EMBL" id="MBF9132823.1"/>
    </source>
</evidence>
<dbReference type="RefSeq" id="WP_196204346.1">
    <property type="nucleotide sequence ID" value="NZ_JADPUN010000251.1"/>
</dbReference>
<protein>
    <submittedName>
        <fullName evidence="6">SDR family NAD(P)-dependent oxidoreductase</fullName>
    </submittedName>
</protein>
<dbReference type="InterPro" id="IPR020841">
    <property type="entry name" value="PKS_Beta-ketoAc_synthase_dom"/>
</dbReference>
<dbReference type="Pfam" id="PF00109">
    <property type="entry name" value="ketoacyl-synt"/>
    <property type="match status" value="1"/>
</dbReference>
<evidence type="ECO:0000313" key="7">
    <source>
        <dbReference type="Proteomes" id="UP000638560"/>
    </source>
</evidence>
<dbReference type="PANTHER" id="PTHR43775">
    <property type="entry name" value="FATTY ACID SYNTHASE"/>
    <property type="match status" value="1"/>
</dbReference>
<evidence type="ECO:0000259" key="5">
    <source>
        <dbReference type="PROSITE" id="PS52004"/>
    </source>
</evidence>
<dbReference type="Pfam" id="PF08659">
    <property type="entry name" value="KR"/>
    <property type="match status" value="1"/>
</dbReference>
<sequence length="1291" mass="136812">MIDRDYDSAVAIIGMSGRFPGAGGVDELWTNLVDGRAGLRPVTEGELTTAGVSPAELANPNYVRWAAPLDGIDQFDASMFGFSRREAESMDPQHRIFLECAWESLESAGYPPTSMSDKVGVFAGCGFPDYLLHVRDRLENEPGGQLLLAVGNERDSLSSMVSYKLDLRGPSITVQTFCSTSLVAVHLAVQSLLNFESDVALAGGAYVDLPQPAGYRFEEGGITTPDGRVRSFDAGANGTILGNGVAVVTLKRMTEALADGDPIHAVILGSATNNDGRACAGYTAPGVDGQSEVIELALGVADVKPETIGYVECHATGTQLGDSIELTALGRVFQRPPAQPTVLGALKPSIGHLDRASGVTGLIRASLALRNQVLPGTANFETPNPTLAAARDRFVVLPKDQPWPAGDHPRRAGVSSFGFGGTNAHVVLEEAPVREPRPAQPGPHLLVLSARDLTALYEAVERLGRHLESHREAELADVAYTLQQSRTSFSMRWAVVCDDYDDAELALADPGRWIIGESDLADAPIALTIPDPASAPESWWQELREAARQLGTPGGSRAAVAQDDDPVAESATGALIEALLRLRVRLVQVAGSTAGGTLSAAPAGVAPVEVTLDPAGDQTATQWLLAAVARLWQVGAVVDWATLHDQPRRVPLPTYPFQRARYWVDAAPATGRPAQASGKASDPARWTYLPSWRRQSVAGPDLADRLRAAGPWLVLAAEAGGEALVGHLREIGADLTVVRPGTGFTRTETGDFTVRPDHREDYAQVLGALLLTPRTLVHGFSLAAPDGARGPDDPIGHFDDAQVHGSASVLALASALDDLRGQPVELVLLTDGTVGVSGADLRHPEHATLGGLAPVLAQENPDLRCRHVDVDVDVQTQRHRASLDQLARQVLTEAVTTHAGPVAWRTGRRWLRAYEAQPLAAPLSDAETTTAESTVLITGGLGSVGLILARHLAGNRNCRLVLTTRSPIPPPDQWQAYLRTADPATDRTARYVARALELEERGAEVLAMSADVADPEAMAAVVRAARERFGGIDVVIHGAGVQHSDFFGPAHAVDWSVSQAHYAAKVHGFHVLERVLAGEQVRRRITLSSLSTVLGGISLGPYAAANAALDAYAQAARDVGGGDWLTVDWDAWRTGGDHGATSVFEMSPEEGVDVFERAVAAGDDVSQLVISTGALADRLHQWVIRPSAADAPVDDAGSGQRDPRPALGIAYVAPAEGLETTLADIWAAVLRLERVGVDDDFYRLGGDSIVAIELIARIRKELQLAVPVTALLEDATVRLLARRLAAAGGGG</sequence>
<keyword evidence="2" id="KW-0597">Phosphoprotein</keyword>
<dbReference type="Pfam" id="PF00550">
    <property type="entry name" value="PP-binding"/>
    <property type="match status" value="1"/>
</dbReference>
<comment type="caution">
    <text evidence="6">The sequence shown here is derived from an EMBL/GenBank/DDBJ whole genome shotgun (WGS) entry which is preliminary data.</text>
</comment>
<keyword evidence="3" id="KW-0808">Transferase</keyword>
<dbReference type="SUPFAM" id="SSF53901">
    <property type="entry name" value="Thiolase-like"/>
    <property type="match status" value="1"/>
</dbReference>
<dbReference type="EMBL" id="JADPUN010000251">
    <property type="protein sequence ID" value="MBF9132823.1"/>
    <property type="molecule type" value="Genomic_DNA"/>
</dbReference>
<reference evidence="6 7" key="1">
    <citation type="submission" date="2020-11" db="EMBL/GenBank/DDBJ databases">
        <title>A novel isolate from a Black sea contaminated sediment with potential to produce alkanes: Plantactinospora alkalitolerans sp. nov.</title>
        <authorList>
            <person name="Carro L."/>
            <person name="Veyisoglu A."/>
            <person name="Guven K."/>
            <person name="Schumann P."/>
            <person name="Klenk H.-P."/>
            <person name="Sahin N."/>
        </authorList>
    </citation>
    <scope>NUCLEOTIDE SEQUENCE [LARGE SCALE GENOMIC DNA]</scope>
    <source>
        <strain evidence="6 7">S1510</strain>
    </source>
</reference>
<dbReference type="Pfam" id="PF21394">
    <property type="entry name" value="Beta-ketacyl_N"/>
    <property type="match status" value="1"/>
</dbReference>
<dbReference type="InterPro" id="IPR014030">
    <property type="entry name" value="Ketoacyl_synth_N"/>
</dbReference>
<accession>A0ABS0H2Y2</accession>
<dbReference type="PROSITE" id="PS00012">
    <property type="entry name" value="PHOSPHOPANTETHEINE"/>
    <property type="match status" value="1"/>
</dbReference>
<dbReference type="InterPro" id="IPR057326">
    <property type="entry name" value="KR_dom"/>
</dbReference>
<keyword evidence="7" id="KW-1185">Reference proteome</keyword>
<dbReference type="InterPro" id="IPR014031">
    <property type="entry name" value="Ketoacyl_synth_C"/>
</dbReference>
<dbReference type="SMART" id="SM00822">
    <property type="entry name" value="PKS_KR"/>
    <property type="match status" value="1"/>
</dbReference>
<dbReference type="Gene3D" id="3.40.50.720">
    <property type="entry name" value="NAD(P)-binding Rossmann-like Domain"/>
    <property type="match status" value="1"/>
</dbReference>
<gene>
    <name evidence="6" type="ORF">I0C86_28270</name>
</gene>
<feature type="domain" description="Carrier" evidence="4">
    <location>
        <begin position="1213"/>
        <end position="1288"/>
    </location>
</feature>
<dbReference type="InterPro" id="IPR016039">
    <property type="entry name" value="Thiolase-like"/>
</dbReference>
<proteinExistence type="predicted"/>
<dbReference type="Pfam" id="PF02801">
    <property type="entry name" value="Ketoacyl-synt_C"/>
    <property type="match status" value="1"/>
</dbReference>
<dbReference type="Gene3D" id="1.10.1200.10">
    <property type="entry name" value="ACP-like"/>
    <property type="match status" value="1"/>
</dbReference>
<dbReference type="InterPro" id="IPR036736">
    <property type="entry name" value="ACP-like_sf"/>
</dbReference>
<evidence type="ECO:0000256" key="2">
    <source>
        <dbReference type="ARBA" id="ARBA00022553"/>
    </source>
</evidence>
<name>A0ABS0H2Y2_9ACTN</name>
<dbReference type="InterPro" id="IPR050091">
    <property type="entry name" value="PKS_NRPS_Biosynth_Enz"/>
</dbReference>
<dbReference type="InterPro" id="IPR036291">
    <property type="entry name" value="NAD(P)-bd_dom_sf"/>
</dbReference>
<dbReference type="PROSITE" id="PS50075">
    <property type="entry name" value="CARRIER"/>
    <property type="match status" value="1"/>
</dbReference>
<dbReference type="SUPFAM" id="SSF51735">
    <property type="entry name" value="NAD(P)-binding Rossmann-fold domains"/>
    <property type="match status" value="2"/>
</dbReference>
<evidence type="ECO:0000256" key="3">
    <source>
        <dbReference type="ARBA" id="ARBA00022679"/>
    </source>
</evidence>
<dbReference type="Gene3D" id="1.10.1240.100">
    <property type="match status" value="2"/>
</dbReference>
<dbReference type="Proteomes" id="UP000638560">
    <property type="component" value="Unassembled WGS sequence"/>
</dbReference>
<dbReference type="Gene3D" id="3.40.47.10">
    <property type="match status" value="1"/>
</dbReference>
<dbReference type="SMART" id="SM00823">
    <property type="entry name" value="PKS_PP"/>
    <property type="match status" value="1"/>
</dbReference>
<dbReference type="SUPFAM" id="SSF47336">
    <property type="entry name" value="ACP-like"/>
    <property type="match status" value="1"/>
</dbReference>
<dbReference type="Pfam" id="PF22621">
    <property type="entry name" value="CurL-like_PKS_C"/>
    <property type="match status" value="1"/>
</dbReference>
<dbReference type="InterPro" id="IPR049490">
    <property type="entry name" value="C883_1060-like_KR_N"/>
</dbReference>
<dbReference type="CDD" id="cd00833">
    <property type="entry name" value="PKS"/>
    <property type="match status" value="1"/>
</dbReference>
<dbReference type="SMART" id="SM00825">
    <property type="entry name" value="PKS_KS"/>
    <property type="match status" value="1"/>
</dbReference>
<dbReference type="PANTHER" id="PTHR43775:SF37">
    <property type="entry name" value="SI:DKEY-61P9.11"/>
    <property type="match status" value="1"/>
</dbReference>
<dbReference type="InterPro" id="IPR009081">
    <property type="entry name" value="PP-bd_ACP"/>
</dbReference>
<evidence type="ECO:0000256" key="1">
    <source>
        <dbReference type="ARBA" id="ARBA00022450"/>
    </source>
</evidence>
<dbReference type="InterPro" id="IPR006162">
    <property type="entry name" value="Ppantetheine_attach_site"/>
</dbReference>
<feature type="domain" description="Ketosynthase family 3 (KS3)" evidence="5">
    <location>
        <begin position="7"/>
        <end position="430"/>
    </location>
</feature>
<dbReference type="PROSITE" id="PS52004">
    <property type="entry name" value="KS3_2"/>
    <property type="match status" value="1"/>
</dbReference>
<dbReference type="SMART" id="SM01294">
    <property type="entry name" value="PKS_PP_betabranch"/>
    <property type="match status" value="1"/>
</dbReference>
<dbReference type="InterPro" id="IPR013968">
    <property type="entry name" value="PKS_KR"/>
</dbReference>
<keyword evidence="1" id="KW-0596">Phosphopantetheine</keyword>
<organism evidence="6 7">
    <name type="scientific">Plantactinospora alkalitolerans</name>
    <dbReference type="NCBI Taxonomy" id="2789879"/>
    <lineage>
        <taxon>Bacteria</taxon>
        <taxon>Bacillati</taxon>
        <taxon>Actinomycetota</taxon>
        <taxon>Actinomycetes</taxon>
        <taxon>Micromonosporales</taxon>
        <taxon>Micromonosporaceae</taxon>
        <taxon>Plantactinospora</taxon>
    </lineage>
</organism>